<gene>
    <name evidence="2" type="ORF">J8F10_32035</name>
</gene>
<sequence length="215" mass="23349">MPRKVYCRDPIPVERPTRMEVRDALDQLDRIHDQLTRGEVYRGFRVPTVAMVGAVGLLAAAGQRWAVPNGDARAFVWYWSVIGAAGALLGSGAAVRAYLFREDDFERRRTRRVMGQFLPCVLAGALLTIALARTDGFVPLLPGMWAVVFGLGVVSVRPHLPRAVGLIGLTYVLTGGILLAWLPPEPSGWCVGGVFGAGHLATALALRSTKEHHDD</sequence>
<dbReference type="RefSeq" id="WP_210660779.1">
    <property type="nucleotide sequence ID" value="NZ_JAGKQQ010000001.1"/>
</dbReference>
<proteinExistence type="predicted"/>
<feature type="transmembrane region" description="Helical" evidence="1">
    <location>
        <begin position="163"/>
        <end position="182"/>
    </location>
</feature>
<feature type="transmembrane region" description="Helical" evidence="1">
    <location>
        <begin position="137"/>
        <end position="156"/>
    </location>
</feature>
<organism evidence="2 3">
    <name type="scientific">Gemmata palustris</name>
    <dbReference type="NCBI Taxonomy" id="2822762"/>
    <lineage>
        <taxon>Bacteria</taxon>
        <taxon>Pseudomonadati</taxon>
        <taxon>Planctomycetota</taxon>
        <taxon>Planctomycetia</taxon>
        <taxon>Gemmatales</taxon>
        <taxon>Gemmataceae</taxon>
        <taxon>Gemmata</taxon>
    </lineage>
</organism>
<evidence type="ECO:0000256" key="1">
    <source>
        <dbReference type="SAM" id="Phobius"/>
    </source>
</evidence>
<evidence type="ECO:0008006" key="4">
    <source>
        <dbReference type="Google" id="ProtNLM"/>
    </source>
</evidence>
<dbReference type="Proteomes" id="UP000676565">
    <property type="component" value="Unassembled WGS sequence"/>
</dbReference>
<evidence type="ECO:0000313" key="3">
    <source>
        <dbReference type="Proteomes" id="UP000676565"/>
    </source>
</evidence>
<dbReference type="EMBL" id="JAGKQQ010000001">
    <property type="protein sequence ID" value="MBP3959900.1"/>
    <property type="molecule type" value="Genomic_DNA"/>
</dbReference>
<feature type="transmembrane region" description="Helical" evidence="1">
    <location>
        <begin position="112"/>
        <end position="131"/>
    </location>
</feature>
<protein>
    <recommendedName>
        <fullName evidence="4">DUF1109 domain-containing protein</fullName>
    </recommendedName>
</protein>
<accession>A0ABS5C344</accession>
<keyword evidence="1" id="KW-0812">Transmembrane</keyword>
<keyword evidence="3" id="KW-1185">Reference proteome</keyword>
<feature type="transmembrane region" description="Helical" evidence="1">
    <location>
        <begin position="44"/>
        <end position="65"/>
    </location>
</feature>
<evidence type="ECO:0000313" key="2">
    <source>
        <dbReference type="EMBL" id="MBP3959900.1"/>
    </source>
</evidence>
<keyword evidence="1" id="KW-1133">Transmembrane helix</keyword>
<name>A0ABS5C344_9BACT</name>
<feature type="transmembrane region" description="Helical" evidence="1">
    <location>
        <begin position="77"/>
        <end position="100"/>
    </location>
</feature>
<keyword evidence="1" id="KW-0472">Membrane</keyword>
<reference evidence="2 3" key="1">
    <citation type="submission" date="2021-04" db="EMBL/GenBank/DDBJ databases">
        <authorList>
            <person name="Ivanova A."/>
        </authorList>
    </citation>
    <scope>NUCLEOTIDE SEQUENCE [LARGE SCALE GENOMIC DNA]</scope>
    <source>
        <strain evidence="2 3">G18</strain>
    </source>
</reference>
<comment type="caution">
    <text evidence="2">The sequence shown here is derived from an EMBL/GenBank/DDBJ whole genome shotgun (WGS) entry which is preliminary data.</text>
</comment>